<dbReference type="NCBIfam" id="TIGR04222">
    <property type="entry name" value="near_uncomplex"/>
    <property type="match status" value="1"/>
</dbReference>
<protein>
    <submittedName>
        <fullName evidence="2">TIGR04222 domain-containing membrane protein</fullName>
    </submittedName>
</protein>
<dbReference type="Proteomes" id="UP001597260">
    <property type="component" value="Unassembled WGS sequence"/>
</dbReference>
<keyword evidence="1" id="KW-0812">Transmembrane</keyword>
<keyword evidence="1" id="KW-0472">Membrane</keyword>
<accession>A0ABW3YI02</accession>
<organism evidence="2 3">
    <name type="scientific">Micromonospora sonneratiae</name>
    <dbReference type="NCBI Taxonomy" id="1184706"/>
    <lineage>
        <taxon>Bacteria</taxon>
        <taxon>Bacillati</taxon>
        <taxon>Actinomycetota</taxon>
        <taxon>Actinomycetes</taxon>
        <taxon>Micromonosporales</taxon>
        <taxon>Micromonosporaceae</taxon>
        <taxon>Micromonospora</taxon>
    </lineage>
</organism>
<dbReference type="InterPro" id="IPR026467">
    <property type="entry name" value="Ser/Gly_Cys_C_dom"/>
</dbReference>
<feature type="transmembrane region" description="Helical" evidence="1">
    <location>
        <begin position="12"/>
        <end position="36"/>
    </location>
</feature>
<dbReference type="EMBL" id="JBHTMP010000042">
    <property type="protein sequence ID" value="MFD1324132.1"/>
    <property type="molecule type" value="Genomic_DNA"/>
</dbReference>
<feature type="transmembrane region" description="Helical" evidence="1">
    <location>
        <begin position="185"/>
        <end position="206"/>
    </location>
</feature>
<reference evidence="3" key="1">
    <citation type="journal article" date="2019" name="Int. J. Syst. Evol. Microbiol.">
        <title>The Global Catalogue of Microorganisms (GCM) 10K type strain sequencing project: providing services to taxonomists for standard genome sequencing and annotation.</title>
        <authorList>
            <consortium name="The Broad Institute Genomics Platform"/>
            <consortium name="The Broad Institute Genome Sequencing Center for Infectious Disease"/>
            <person name="Wu L."/>
            <person name="Ma J."/>
        </authorList>
    </citation>
    <scope>NUCLEOTIDE SEQUENCE [LARGE SCALE GENOMIC DNA]</scope>
    <source>
        <strain evidence="3">JCM 31037</strain>
    </source>
</reference>
<evidence type="ECO:0000256" key="1">
    <source>
        <dbReference type="SAM" id="Phobius"/>
    </source>
</evidence>
<sequence>MAFGLAAVGDTWGISGPVFLLLFFLAAAVLTVATVLHRRFLFGGAPDFQGVERLHPQQVAYLNSASRAYRTQLTVDTALGGLRAAGILGMKDGRLVTSGPLPPGATPLDQAVYHAAGQRVRPRDLRTHPWVVAAIDQLRQGLEAAGLLETARQRRSARLIPLLLLGLLGLGVVRLVAGLTDGKPVLLLVLMLAAFSVVTLVLLLALPLRTRAANSALSQLRVHHAHLSPKSSPAYATYGAAGAAMGVALFGGVALWGLDPGFAAEAQVERHSIASSGDQNGGSGGGDGGGDGGGGCGGGGCGGCGGCGG</sequence>
<keyword evidence="1" id="KW-1133">Transmembrane helix</keyword>
<dbReference type="RefSeq" id="WP_377574249.1">
    <property type="nucleotide sequence ID" value="NZ_JBHTMP010000042.1"/>
</dbReference>
<evidence type="ECO:0000313" key="3">
    <source>
        <dbReference type="Proteomes" id="UP001597260"/>
    </source>
</evidence>
<feature type="transmembrane region" description="Helical" evidence="1">
    <location>
        <begin position="235"/>
        <end position="258"/>
    </location>
</feature>
<comment type="caution">
    <text evidence="2">The sequence shown here is derived from an EMBL/GenBank/DDBJ whole genome shotgun (WGS) entry which is preliminary data.</text>
</comment>
<keyword evidence="3" id="KW-1185">Reference proteome</keyword>
<feature type="transmembrane region" description="Helical" evidence="1">
    <location>
        <begin position="159"/>
        <end position="179"/>
    </location>
</feature>
<proteinExistence type="predicted"/>
<name>A0ABW3YI02_9ACTN</name>
<evidence type="ECO:0000313" key="2">
    <source>
        <dbReference type="EMBL" id="MFD1324132.1"/>
    </source>
</evidence>
<gene>
    <name evidence="2" type="ORF">ACFQ4H_23885</name>
</gene>